<feature type="region of interest" description="Disordered" evidence="1">
    <location>
        <begin position="1"/>
        <end position="20"/>
    </location>
</feature>
<evidence type="ECO:0000259" key="2">
    <source>
        <dbReference type="Pfam" id="PF09949"/>
    </source>
</evidence>
<sequence>MIKGPALTRGQRRARAARRVEEARRDLEELRGDLTPRPGEHSLHRAARVEDAVKGLVGSRLRRRGYHARALAYPGYGGPGWVRVFGRVLLGREDTAEETGRDGVRSVRGWRNFLTVPVAGAQVTVRIGGHERVLRTNREGYLDERVEVDLPPGRHEVVLTVGPDSADPRDLLPPDVELVEDDTEGGAELPPQNALRHSGTAEVVVVGPDPVVGLLSDIDDTVVVTRLPRPLVAAWNSFVLDERARVPVNGMAELYRQVVAENPGGPVVYLSTGAWNVAPTLGRFLHRFGYPAGPMLLTDWGPTNTGWFRDGTAHKRESLARLARELPQVRWLLVGDDGQHDPSTYAEFLSAAPERVAGVGIRRLTPAEQLLAGGHPLAPAATPEDSPVPWVTGDSGYELWHHWYRAGILDRP</sequence>
<evidence type="ECO:0000313" key="4">
    <source>
        <dbReference type="Proteomes" id="UP001555826"/>
    </source>
</evidence>
<accession>A0ABV3P7K3</accession>
<organism evidence="3 4">
    <name type="scientific">Kineococcus endophyticus</name>
    <dbReference type="NCBI Taxonomy" id="1181883"/>
    <lineage>
        <taxon>Bacteria</taxon>
        <taxon>Bacillati</taxon>
        <taxon>Actinomycetota</taxon>
        <taxon>Actinomycetes</taxon>
        <taxon>Kineosporiales</taxon>
        <taxon>Kineosporiaceae</taxon>
        <taxon>Kineococcus</taxon>
    </lineage>
</organism>
<dbReference type="InterPro" id="IPR052935">
    <property type="entry name" value="Mg2+_PAP"/>
</dbReference>
<name>A0ABV3P7K3_9ACTN</name>
<feature type="domain" description="Phosphatidate phosphatase APP1 catalytic" evidence="2">
    <location>
        <begin position="212"/>
        <end position="363"/>
    </location>
</feature>
<protein>
    <submittedName>
        <fullName evidence="3">Phosphatase domain-containing protein</fullName>
    </submittedName>
</protein>
<evidence type="ECO:0000313" key="3">
    <source>
        <dbReference type="EMBL" id="MEW9265609.1"/>
    </source>
</evidence>
<dbReference type="PANTHER" id="PTHR28208:SF3">
    <property type="entry name" value="PHOSPHATIDATE PHOSPHATASE APP1"/>
    <property type="match status" value="1"/>
</dbReference>
<comment type="caution">
    <text evidence="3">The sequence shown here is derived from an EMBL/GenBank/DDBJ whole genome shotgun (WGS) entry which is preliminary data.</text>
</comment>
<proteinExistence type="predicted"/>
<dbReference type="PANTHER" id="PTHR28208">
    <property type="entry name" value="PHOSPHATIDATE PHOSPHATASE APP1"/>
    <property type="match status" value="1"/>
</dbReference>
<gene>
    <name evidence="3" type="ORF">AB1207_12690</name>
</gene>
<keyword evidence="4" id="KW-1185">Reference proteome</keyword>
<dbReference type="Proteomes" id="UP001555826">
    <property type="component" value="Unassembled WGS sequence"/>
</dbReference>
<dbReference type="InterPro" id="IPR019236">
    <property type="entry name" value="APP1_cat"/>
</dbReference>
<evidence type="ECO:0000256" key="1">
    <source>
        <dbReference type="SAM" id="MobiDB-lite"/>
    </source>
</evidence>
<reference evidence="3 4" key="1">
    <citation type="submission" date="2024-07" db="EMBL/GenBank/DDBJ databases">
        <authorList>
            <person name="Thanompreechachai J."/>
            <person name="Duangmal K."/>
        </authorList>
    </citation>
    <scope>NUCLEOTIDE SEQUENCE [LARGE SCALE GENOMIC DNA]</scope>
    <source>
        <strain evidence="3 4">KCTC 19886</strain>
    </source>
</reference>
<dbReference type="EMBL" id="JBFNQN010000008">
    <property type="protein sequence ID" value="MEW9265609.1"/>
    <property type="molecule type" value="Genomic_DNA"/>
</dbReference>
<dbReference type="Pfam" id="PF09949">
    <property type="entry name" value="APP1_cat"/>
    <property type="match status" value="1"/>
</dbReference>